<dbReference type="EMBL" id="MU806009">
    <property type="protein sequence ID" value="KAJ3842332.1"/>
    <property type="molecule type" value="Genomic_DNA"/>
</dbReference>
<reference evidence="2" key="1">
    <citation type="submission" date="2022-08" db="EMBL/GenBank/DDBJ databases">
        <authorList>
            <consortium name="DOE Joint Genome Institute"/>
            <person name="Min B."/>
            <person name="Riley R."/>
            <person name="Sierra-Patev S."/>
            <person name="Naranjo-Ortiz M."/>
            <person name="Looney B."/>
            <person name="Konkel Z."/>
            <person name="Slot J.C."/>
            <person name="Sakamoto Y."/>
            <person name="Steenwyk J.L."/>
            <person name="Rokas A."/>
            <person name="Carro J."/>
            <person name="Camarero S."/>
            <person name="Ferreira P."/>
            <person name="Molpeceres G."/>
            <person name="Ruiz-Duenas F.J."/>
            <person name="Serrano A."/>
            <person name="Henrissat B."/>
            <person name="Drula E."/>
            <person name="Hughes K.W."/>
            <person name="Mata J.L."/>
            <person name="Ishikawa N.K."/>
            <person name="Vargas-Isla R."/>
            <person name="Ushijima S."/>
            <person name="Smith C.A."/>
            <person name="Ahrendt S."/>
            <person name="Andreopoulos W."/>
            <person name="He G."/>
            <person name="Labutti K."/>
            <person name="Lipzen A."/>
            <person name="Ng V."/>
            <person name="Sandor L."/>
            <person name="Barry K."/>
            <person name="Martinez A.T."/>
            <person name="Xiao Y."/>
            <person name="Gibbons J.G."/>
            <person name="Terashima K."/>
            <person name="Hibbett D.S."/>
            <person name="Grigoriev I.V."/>
        </authorList>
    </citation>
    <scope>NUCLEOTIDE SEQUENCE</scope>
    <source>
        <strain evidence="2">TFB9207</strain>
    </source>
</reference>
<keyword evidence="3" id="KW-1185">Reference proteome</keyword>
<accession>A0AA38PG56</accession>
<feature type="region of interest" description="Disordered" evidence="1">
    <location>
        <begin position="241"/>
        <end position="412"/>
    </location>
</feature>
<evidence type="ECO:0000313" key="2">
    <source>
        <dbReference type="EMBL" id="KAJ3842332.1"/>
    </source>
</evidence>
<gene>
    <name evidence="2" type="ORF">F5878DRAFT_607941</name>
</gene>
<feature type="compositionally biased region" description="Polar residues" evidence="1">
    <location>
        <begin position="292"/>
        <end position="304"/>
    </location>
</feature>
<protein>
    <submittedName>
        <fullName evidence="2">Uncharacterized protein</fullName>
    </submittedName>
</protein>
<name>A0AA38PG56_9AGAR</name>
<feature type="compositionally biased region" description="Basic and acidic residues" evidence="1">
    <location>
        <begin position="389"/>
        <end position="407"/>
    </location>
</feature>
<proteinExistence type="predicted"/>
<feature type="region of interest" description="Disordered" evidence="1">
    <location>
        <begin position="424"/>
        <end position="447"/>
    </location>
</feature>
<evidence type="ECO:0000313" key="3">
    <source>
        <dbReference type="Proteomes" id="UP001163846"/>
    </source>
</evidence>
<organism evidence="2 3">
    <name type="scientific">Lentinula raphanica</name>
    <dbReference type="NCBI Taxonomy" id="153919"/>
    <lineage>
        <taxon>Eukaryota</taxon>
        <taxon>Fungi</taxon>
        <taxon>Dikarya</taxon>
        <taxon>Basidiomycota</taxon>
        <taxon>Agaricomycotina</taxon>
        <taxon>Agaricomycetes</taxon>
        <taxon>Agaricomycetidae</taxon>
        <taxon>Agaricales</taxon>
        <taxon>Marasmiineae</taxon>
        <taxon>Omphalotaceae</taxon>
        <taxon>Lentinula</taxon>
    </lineage>
</organism>
<evidence type="ECO:0000256" key="1">
    <source>
        <dbReference type="SAM" id="MobiDB-lite"/>
    </source>
</evidence>
<feature type="compositionally biased region" description="Low complexity" evidence="1">
    <location>
        <begin position="247"/>
        <end position="271"/>
    </location>
</feature>
<dbReference type="Proteomes" id="UP001163846">
    <property type="component" value="Unassembled WGS sequence"/>
</dbReference>
<sequence>MSNHFLQLEPNQAPVPTSVFPNVVDGVYQGPFADGWEIGRFSVCPHTCPHPTIRRVSTTFRKVYIWPTNSGGRSSDHVKNAKSHSHCTSDCPGFGKLSTGQKGKDPSAPVAGRRLASLAETARGVIEWSLIYHNHRDDLNTKEREWVRNVELGKELQNPQLRALWNAAPSLPTLFPSDYSNFGIGPDPKHLQFQDIPTHISQAMRDFDYNAAIKGEPAMPGSFIPGPGPVLCGYNGVGAPSPQPLEHSSSVTTPVSSHPLQVPQVQPSSSSRKVVLGDQSHTFDDTPGAGPSRTQFAASSSQSVLGAPAPPSPPDHELVIAEPSHASKDTPGVGPRRTLHRVRAPIRNTPSAGRGRPHYASGPSRSVHIHCSSSPPPYPKRKPVASSEVTKHEPHVCSKPSLRERSPESLTLPPKVRIVSHRWKPRSSNRSLRITPGFSRAEDTQDDDAQIGDAQVGDAQAYDVQAHDAQADNAQVGILKPQADVLQQRVIQEPSHSA</sequence>
<comment type="caution">
    <text evidence="2">The sequence shown here is derived from an EMBL/GenBank/DDBJ whole genome shotgun (WGS) entry which is preliminary data.</text>
</comment>
<dbReference type="AlphaFoldDB" id="A0AA38PG56"/>